<protein>
    <submittedName>
        <fullName evidence="7">von Willebrand factor C and EGF domains</fullName>
    </submittedName>
</protein>
<feature type="region of interest" description="Disordered" evidence="5">
    <location>
        <begin position="567"/>
        <end position="638"/>
    </location>
</feature>
<dbReference type="SMART" id="SM00214">
    <property type="entry name" value="VWC"/>
    <property type="match status" value="3"/>
</dbReference>
<feature type="compositionally biased region" description="Pro residues" evidence="5">
    <location>
        <begin position="613"/>
        <end position="631"/>
    </location>
</feature>
<evidence type="ECO:0000256" key="2">
    <source>
        <dbReference type="ARBA" id="ARBA00022525"/>
    </source>
</evidence>
<organism evidence="7 8">
    <name type="scientific">Strix occidentalis caurina</name>
    <name type="common">northern spotted owl</name>
    <dbReference type="NCBI Taxonomy" id="311401"/>
    <lineage>
        <taxon>Eukaryota</taxon>
        <taxon>Metazoa</taxon>
        <taxon>Chordata</taxon>
        <taxon>Craniata</taxon>
        <taxon>Vertebrata</taxon>
        <taxon>Euteleostomi</taxon>
        <taxon>Archelosauria</taxon>
        <taxon>Archosauria</taxon>
        <taxon>Dinosauria</taxon>
        <taxon>Saurischia</taxon>
        <taxon>Theropoda</taxon>
        <taxon>Coelurosauria</taxon>
        <taxon>Aves</taxon>
        <taxon>Neognathae</taxon>
        <taxon>Neoaves</taxon>
        <taxon>Telluraves</taxon>
        <taxon>Strigiformes</taxon>
        <taxon>Strigidae</taxon>
        <taxon>Strix</taxon>
    </lineage>
</organism>
<proteinExistence type="predicted"/>
<evidence type="ECO:0000313" key="8">
    <source>
        <dbReference type="Proteomes" id="UP000694551"/>
    </source>
</evidence>
<feature type="domain" description="VWFC" evidence="6">
    <location>
        <begin position="164"/>
        <end position="225"/>
    </location>
</feature>
<keyword evidence="3" id="KW-0732">Signal</keyword>
<reference evidence="7" key="2">
    <citation type="submission" date="2025-09" db="UniProtKB">
        <authorList>
            <consortium name="Ensembl"/>
        </authorList>
    </citation>
    <scope>IDENTIFICATION</scope>
</reference>
<evidence type="ECO:0000259" key="6">
    <source>
        <dbReference type="PROSITE" id="PS50184"/>
    </source>
</evidence>
<dbReference type="SMART" id="SM00215">
    <property type="entry name" value="VWC_out"/>
    <property type="match status" value="2"/>
</dbReference>
<dbReference type="GO" id="GO:0005576">
    <property type="term" value="C:extracellular region"/>
    <property type="evidence" value="ECO:0007669"/>
    <property type="project" value="UniProtKB-SubCell"/>
</dbReference>
<dbReference type="Ensembl" id="ENSSOCT00000001577.1">
    <property type="protein sequence ID" value="ENSSOCP00000001536.1"/>
    <property type="gene ID" value="ENSSOCG00000001189.1"/>
</dbReference>
<dbReference type="GO" id="GO:0005737">
    <property type="term" value="C:cytoplasm"/>
    <property type="evidence" value="ECO:0007669"/>
    <property type="project" value="TreeGrafter"/>
</dbReference>
<dbReference type="InterPro" id="IPR001007">
    <property type="entry name" value="VWF_dom"/>
</dbReference>
<dbReference type="FunFam" id="2.10.70.10:FF:000051">
    <property type="entry name" value="von Willebrand factor C and EGF domain-containing protein"/>
    <property type="match status" value="1"/>
</dbReference>
<dbReference type="GO" id="GO:0098586">
    <property type="term" value="P:cellular response to virus"/>
    <property type="evidence" value="ECO:0007669"/>
    <property type="project" value="TreeGrafter"/>
</dbReference>
<dbReference type="InterPro" id="IPR052080">
    <property type="entry name" value="vWF_C/EGF_Fibrillin"/>
</dbReference>
<keyword evidence="4" id="KW-0325">Glycoprotein</keyword>
<dbReference type="Pfam" id="PF00093">
    <property type="entry name" value="VWC"/>
    <property type="match status" value="1"/>
</dbReference>
<accession>A0A8D0EHR3</accession>
<dbReference type="AlphaFoldDB" id="A0A8D0EHR3"/>
<evidence type="ECO:0000313" key="7">
    <source>
        <dbReference type="Ensembl" id="ENSSOCP00000001536.1"/>
    </source>
</evidence>
<dbReference type="SUPFAM" id="SSF57603">
    <property type="entry name" value="FnI-like domain"/>
    <property type="match status" value="2"/>
</dbReference>
<keyword evidence="8" id="KW-1185">Reference proteome</keyword>
<dbReference type="PANTHER" id="PTHR47333">
    <property type="entry name" value="VON WILLEBRAND FACTOR C AND EGF DOMAIN-CONTAINING PROTEIN"/>
    <property type="match status" value="1"/>
</dbReference>
<reference evidence="7" key="1">
    <citation type="submission" date="2025-08" db="UniProtKB">
        <authorList>
            <consortium name="Ensembl"/>
        </authorList>
    </citation>
    <scope>IDENTIFICATION</scope>
</reference>
<dbReference type="PROSITE" id="PS01208">
    <property type="entry name" value="VWFC_1"/>
    <property type="match status" value="1"/>
</dbReference>
<feature type="domain" description="VWFC" evidence="6">
    <location>
        <begin position="290"/>
        <end position="397"/>
    </location>
</feature>
<dbReference type="Proteomes" id="UP000694551">
    <property type="component" value="Unplaced"/>
</dbReference>
<dbReference type="PROSITE" id="PS50184">
    <property type="entry name" value="VWFC_2"/>
    <property type="match status" value="3"/>
</dbReference>
<evidence type="ECO:0000256" key="3">
    <source>
        <dbReference type="ARBA" id="ARBA00022729"/>
    </source>
</evidence>
<evidence type="ECO:0000256" key="5">
    <source>
        <dbReference type="SAM" id="MobiDB-lite"/>
    </source>
</evidence>
<keyword evidence="2" id="KW-0964">Secreted</keyword>
<feature type="domain" description="VWFC" evidence="6">
    <location>
        <begin position="222"/>
        <end position="283"/>
    </location>
</feature>
<evidence type="ECO:0000256" key="4">
    <source>
        <dbReference type="ARBA" id="ARBA00023180"/>
    </source>
</evidence>
<dbReference type="Gene3D" id="2.10.70.10">
    <property type="entry name" value="Complement Module, domain 1"/>
    <property type="match status" value="2"/>
</dbReference>
<sequence>MPAAGRAPSLPARLPQHAGQLPLLLPPRLPARQRQGLLRRYLAPSPGPERGVEWDAPSSLPALSSVCSFLSSPWYLHSLNSSLLVPGGSPGAWSSLDGVGVPELHLPSKHPSSPHLSLPHQPDIGLSWCVPSQGGRVLCEAVSCPVSCSHPLPTPAGSCCPSCTGCLHDGVTRAEGDVFSPSDGNCTVCVCLAGNVSCITPECPPGSCPSTSPADCCSCQPAKCSFRGHTYAHGARFSLDGDDCTTCICRGGEVECSFAPCPMLDCPQHQQHLGPGQCCFTCRDTPAPPAGCFVDDNGVEFPIGQIWSPGDPCELCICQVNENLLCFTPPTCPCPGARLLAPLLPSGCRAARGRGPWQLPSSSPASWLGSVACSPVDCAIFCTYPFHPEGECCPVCNDCNYQGRKVVNGQTFTPEGQPCTRCTCQVSGVPVGCPCQWQRGWRRVAHPDFCPSLPAWRGELREEAVSPLLRRARRTARCLLQSDPALAQLEAIPSCRLFLGSRDSSPLSAPSFQGVVEGHEVSPQPPLLQTKPPQFPQLLPIRPVLQTLHQLHCPSLDAGWGGVGGPRGEVGANRKHLSVSHRPPAPAAERRLVLVPIPRGTPYQHPQPLIDSDPPPPPGPAPAPQHIPPRPLSREHRG</sequence>
<evidence type="ECO:0000256" key="1">
    <source>
        <dbReference type="ARBA" id="ARBA00004613"/>
    </source>
</evidence>
<comment type="subcellular location">
    <subcellularLocation>
        <location evidence="1">Secreted</location>
    </subcellularLocation>
</comment>
<name>A0A8D0EHR3_STROC</name>
<dbReference type="PANTHER" id="PTHR47333:SF1">
    <property type="entry name" value="VON WILLEBRAND FACTOR C AND EGF DOMAIN-CONTAINING PROTEIN"/>
    <property type="match status" value="1"/>
</dbReference>